<evidence type="ECO:0000313" key="7">
    <source>
        <dbReference type="EMBL" id="MBG9375093.1"/>
    </source>
</evidence>
<evidence type="ECO:0000256" key="3">
    <source>
        <dbReference type="ARBA" id="ARBA00023004"/>
    </source>
</evidence>
<dbReference type="PROSITE" id="PS51007">
    <property type="entry name" value="CYTC"/>
    <property type="match status" value="1"/>
</dbReference>
<dbReference type="RefSeq" id="WP_196989166.1">
    <property type="nucleotide sequence ID" value="NZ_JADWYR010000001.1"/>
</dbReference>
<evidence type="ECO:0000256" key="5">
    <source>
        <dbReference type="SAM" id="SignalP"/>
    </source>
</evidence>
<evidence type="ECO:0000313" key="8">
    <source>
        <dbReference type="Proteomes" id="UP000628448"/>
    </source>
</evidence>
<dbReference type="AlphaFoldDB" id="A0A931E106"/>
<keyword evidence="3 4" id="KW-0408">Iron</keyword>
<keyword evidence="2 4" id="KW-0479">Metal-binding</keyword>
<keyword evidence="8" id="KW-1185">Reference proteome</keyword>
<accession>A0A931E106</accession>
<evidence type="ECO:0000259" key="6">
    <source>
        <dbReference type="PROSITE" id="PS51007"/>
    </source>
</evidence>
<feature type="signal peptide" evidence="5">
    <location>
        <begin position="1"/>
        <end position="20"/>
    </location>
</feature>
<reference evidence="7" key="1">
    <citation type="submission" date="2020-11" db="EMBL/GenBank/DDBJ databases">
        <title>Bacterial whole genome sequence for Panacibacter sp. DH6.</title>
        <authorList>
            <person name="Le V."/>
            <person name="Ko S."/>
            <person name="Ahn C.-Y."/>
            <person name="Oh H.-M."/>
        </authorList>
    </citation>
    <scope>NUCLEOTIDE SEQUENCE</scope>
    <source>
        <strain evidence="7">DH6</strain>
    </source>
</reference>
<dbReference type="GO" id="GO:0020037">
    <property type="term" value="F:heme binding"/>
    <property type="evidence" value="ECO:0007669"/>
    <property type="project" value="InterPro"/>
</dbReference>
<keyword evidence="5" id="KW-0732">Signal</keyword>
<feature type="chain" id="PRO_5038001445" evidence="5">
    <location>
        <begin position="21"/>
        <end position="209"/>
    </location>
</feature>
<keyword evidence="1 4" id="KW-0349">Heme</keyword>
<dbReference type="Gene3D" id="1.10.760.10">
    <property type="entry name" value="Cytochrome c-like domain"/>
    <property type="match status" value="1"/>
</dbReference>
<sequence>MKPLHKIALPAMAIVFAAVACNDSTEQKADETADKSINSTVLFGGFESQVKWGEHLVQIGGCNDCHTPKKMGPNGMEPDMSLMLSGHPAKMPPPPFDQKEAAAKGLAVSQTLTAWVGPWGISYAANITSDSTGIGNWKEDQFMNALRKGKYKGLDAERGLLPPMPWQSSQFMSDDEIKAIFAYLKSTPAINNVVPMAVIAPPPTASAGR</sequence>
<feature type="domain" description="Cytochrome c" evidence="6">
    <location>
        <begin position="48"/>
        <end position="188"/>
    </location>
</feature>
<dbReference type="GO" id="GO:0046872">
    <property type="term" value="F:metal ion binding"/>
    <property type="evidence" value="ECO:0007669"/>
    <property type="project" value="UniProtKB-KW"/>
</dbReference>
<dbReference type="InterPro" id="IPR009056">
    <property type="entry name" value="Cyt_c-like_dom"/>
</dbReference>
<name>A0A931E106_9BACT</name>
<evidence type="ECO:0000256" key="4">
    <source>
        <dbReference type="PROSITE-ProRule" id="PRU00433"/>
    </source>
</evidence>
<protein>
    <submittedName>
        <fullName evidence="7">Diheme cytochrome c-553</fullName>
    </submittedName>
</protein>
<dbReference type="SUPFAM" id="SSF46626">
    <property type="entry name" value="Cytochrome c"/>
    <property type="match status" value="1"/>
</dbReference>
<evidence type="ECO:0000256" key="2">
    <source>
        <dbReference type="ARBA" id="ARBA00022723"/>
    </source>
</evidence>
<proteinExistence type="predicted"/>
<dbReference type="InterPro" id="IPR036909">
    <property type="entry name" value="Cyt_c-like_dom_sf"/>
</dbReference>
<evidence type="ECO:0000256" key="1">
    <source>
        <dbReference type="ARBA" id="ARBA00022617"/>
    </source>
</evidence>
<comment type="caution">
    <text evidence="7">The sequence shown here is derived from an EMBL/GenBank/DDBJ whole genome shotgun (WGS) entry which is preliminary data.</text>
</comment>
<dbReference type="PROSITE" id="PS51257">
    <property type="entry name" value="PROKAR_LIPOPROTEIN"/>
    <property type="match status" value="1"/>
</dbReference>
<dbReference type="GO" id="GO:0009055">
    <property type="term" value="F:electron transfer activity"/>
    <property type="evidence" value="ECO:0007669"/>
    <property type="project" value="InterPro"/>
</dbReference>
<gene>
    <name evidence="7" type="ORF">I5907_02555</name>
</gene>
<dbReference type="EMBL" id="JADWYR010000001">
    <property type="protein sequence ID" value="MBG9375093.1"/>
    <property type="molecule type" value="Genomic_DNA"/>
</dbReference>
<organism evidence="7 8">
    <name type="scientific">Panacibacter microcysteis</name>
    <dbReference type="NCBI Taxonomy" id="2793269"/>
    <lineage>
        <taxon>Bacteria</taxon>
        <taxon>Pseudomonadati</taxon>
        <taxon>Bacteroidota</taxon>
        <taxon>Chitinophagia</taxon>
        <taxon>Chitinophagales</taxon>
        <taxon>Chitinophagaceae</taxon>
        <taxon>Panacibacter</taxon>
    </lineage>
</organism>
<dbReference type="Proteomes" id="UP000628448">
    <property type="component" value="Unassembled WGS sequence"/>
</dbReference>